<protein>
    <submittedName>
        <fullName evidence="2">Si:dkeyp-7a3.1</fullName>
    </submittedName>
</protein>
<name>A0A3Q2ZUD9_KRYMA</name>
<dbReference type="GeneTree" id="ENSGT00940000171212"/>
<dbReference type="PANTHER" id="PTHR35088">
    <property type="entry name" value="COILED-COIL DOMAIN-CONTAINING PROTEIN 178"/>
    <property type="match status" value="1"/>
</dbReference>
<evidence type="ECO:0000256" key="1">
    <source>
        <dbReference type="SAM" id="MobiDB-lite"/>
    </source>
</evidence>
<sequence length="95" mass="10364">LSLFQKRMHKALVKYLEQRNLYSLAELDQCQALAQETAQKIKTAQDGVSEEVQLISVFLESLGDGSTTTDDTHENKQAGPDAVGLKGMPSVQTAV</sequence>
<dbReference type="PANTHER" id="PTHR35088:SF1">
    <property type="entry name" value="COILED-COIL DOMAIN-CONTAINING PROTEIN 178"/>
    <property type="match status" value="1"/>
</dbReference>
<reference evidence="2" key="2">
    <citation type="submission" date="2025-09" db="UniProtKB">
        <authorList>
            <consortium name="Ensembl"/>
        </authorList>
    </citation>
    <scope>IDENTIFICATION</scope>
</reference>
<dbReference type="Proteomes" id="UP000264800">
    <property type="component" value="Unplaced"/>
</dbReference>
<dbReference type="InterPro" id="IPR038826">
    <property type="entry name" value="CCDC178"/>
</dbReference>
<feature type="region of interest" description="Disordered" evidence="1">
    <location>
        <begin position="65"/>
        <end position="95"/>
    </location>
</feature>
<evidence type="ECO:0000313" key="3">
    <source>
        <dbReference type="Proteomes" id="UP000264800"/>
    </source>
</evidence>
<organism evidence="2 3">
    <name type="scientific">Kryptolebias marmoratus</name>
    <name type="common">Mangrove killifish</name>
    <name type="synonym">Rivulus marmoratus</name>
    <dbReference type="NCBI Taxonomy" id="37003"/>
    <lineage>
        <taxon>Eukaryota</taxon>
        <taxon>Metazoa</taxon>
        <taxon>Chordata</taxon>
        <taxon>Craniata</taxon>
        <taxon>Vertebrata</taxon>
        <taxon>Euteleostomi</taxon>
        <taxon>Actinopterygii</taxon>
        <taxon>Neopterygii</taxon>
        <taxon>Teleostei</taxon>
        <taxon>Neoteleostei</taxon>
        <taxon>Acanthomorphata</taxon>
        <taxon>Ovalentaria</taxon>
        <taxon>Atherinomorphae</taxon>
        <taxon>Cyprinodontiformes</taxon>
        <taxon>Rivulidae</taxon>
        <taxon>Kryptolebias</taxon>
    </lineage>
</organism>
<reference evidence="2" key="1">
    <citation type="submission" date="2025-08" db="UniProtKB">
        <authorList>
            <consortium name="Ensembl"/>
        </authorList>
    </citation>
    <scope>IDENTIFICATION</scope>
</reference>
<keyword evidence="3" id="KW-1185">Reference proteome</keyword>
<dbReference type="Ensembl" id="ENSKMAT00000007556.1">
    <property type="protein sequence ID" value="ENSKMAP00000007436.1"/>
    <property type="gene ID" value="ENSKMAG00000005603.1"/>
</dbReference>
<evidence type="ECO:0000313" key="2">
    <source>
        <dbReference type="Ensembl" id="ENSKMAP00000007436.1"/>
    </source>
</evidence>
<accession>A0A3Q2ZUD9</accession>
<dbReference type="AlphaFoldDB" id="A0A3Q2ZUD9"/>
<proteinExistence type="predicted"/>
<dbReference type="OMA" id="RRMHKAM"/>